<sequence>MTVEVKAVTKAGDLRRFIYLPERLYEKGYPQWVHPIYASERDFFNPRKNPSWGYCEGRLYLARVDRRVVGRIMGIVNHRYNNEKGVRQARFGFFDCTRHQAVACALLETCEEWAKARGCSAIVGPMGFIDLDSEGMLVEGFEHRATITTWWHPSWTHKLVEEAGYSKELDWVTYLVDFTKPLPEVYTRIAQRIIGRNGFKLVEFKRRREFAPYVKPIFDLINDSYSGLDGVSYLDDDQITRIAADYIPLLDPRFVKVITFGDRLAGFALGIPDMTEGIRAARGRLFPFGIFKIMNAGRKTDQLDMLLGAISDEFRGMGLDVLMANALYESALKAGITMVDSHHELETNTRVRAEMERVGGRIYKRHRLFRKSLD</sequence>
<protein>
    <recommendedName>
        <fullName evidence="1">N-acetyltransferase domain-containing protein</fullName>
    </recommendedName>
</protein>
<organism evidence="2 3">
    <name type="scientific">candidate division WOR-3 bacterium</name>
    <dbReference type="NCBI Taxonomy" id="2052148"/>
    <lineage>
        <taxon>Bacteria</taxon>
        <taxon>Bacteria division WOR-3</taxon>
    </lineage>
</organism>
<accession>A0A9D5K7H8</accession>
<dbReference type="EMBL" id="WJKJ01000021">
    <property type="protein sequence ID" value="MBD3363713.1"/>
    <property type="molecule type" value="Genomic_DNA"/>
</dbReference>
<reference evidence="2" key="1">
    <citation type="submission" date="2019-11" db="EMBL/GenBank/DDBJ databases">
        <title>Microbial mats filling the niche in hypersaline microbial mats.</title>
        <authorList>
            <person name="Wong H.L."/>
            <person name="Macleod F.I."/>
            <person name="White R.A. III"/>
            <person name="Burns B.P."/>
        </authorList>
    </citation>
    <scope>NUCLEOTIDE SEQUENCE</scope>
    <source>
        <strain evidence="2">Bin_327</strain>
    </source>
</reference>
<comment type="caution">
    <text evidence="2">The sequence shown here is derived from an EMBL/GenBank/DDBJ whole genome shotgun (WGS) entry which is preliminary data.</text>
</comment>
<dbReference type="InterPro" id="IPR000182">
    <property type="entry name" value="GNAT_dom"/>
</dbReference>
<dbReference type="PROSITE" id="PS51186">
    <property type="entry name" value="GNAT"/>
    <property type="match status" value="1"/>
</dbReference>
<dbReference type="Proteomes" id="UP000630660">
    <property type="component" value="Unassembled WGS sequence"/>
</dbReference>
<evidence type="ECO:0000259" key="1">
    <source>
        <dbReference type="PROSITE" id="PS51186"/>
    </source>
</evidence>
<feature type="domain" description="N-acetyltransferase" evidence="1">
    <location>
        <begin position="3"/>
        <end position="170"/>
    </location>
</feature>
<gene>
    <name evidence="2" type="ORF">GF359_00705</name>
</gene>
<dbReference type="AlphaFoldDB" id="A0A9D5K7H8"/>
<dbReference type="InterPro" id="IPR039968">
    <property type="entry name" value="BcerS-like"/>
</dbReference>
<dbReference type="PANTHER" id="PTHR41368">
    <property type="entry name" value="PROTEIN YGHO"/>
    <property type="match status" value="1"/>
</dbReference>
<evidence type="ECO:0000313" key="3">
    <source>
        <dbReference type="Proteomes" id="UP000630660"/>
    </source>
</evidence>
<proteinExistence type="predicted"/>
<dbReference type="GO" id="GO:0016747">
    <property type="term" value="F:acyltransferase activity, transferring groups other than amino-acyl groups"/>
    <property type="evidence" value="ECO:0007669"/>
    <property type="project" value="InterPro"/>
</dbReference>
<dbReference type="SUPFAM" id="SSF55729">
    <property type="entry name" value="Acyl-CoA N-acyltransferases (Nat)"/>
    <property type="match status" value="1"/>
</dbReference>
<dbReference type="Gene3D" id="3.40.630.30">
    <property type="match status" value="1"/>
</dbReference>
<evidence type="ECO:0000313" key="2">
    <source>
        <dbReference type="EMBL" id="MBD3363713.1"/>
    </source>
</evidence>
<dbReference type="PANTHER" id="PTHR41368:SF1">
    <property type="entry name" value="PROTEIN YGHO"/>
    <property type="match status" value="1"/>
</dbReference>
<dbReference type="InterPro" id="IPR016181">
    <property type="entry name" value="Acyl_CoA_acyltransferase"/>
</dbReference>
<name>A0A9D5K7H8_UNCW3</name>